<evidence type="ECO:0000313" key="1">
    <source>
        <dbReference type="EMBL" id="KAF4139021.1"/>
    </source>
</evidence>
<proteinExistence type="predicted"/>
<accession>A0A8S9UE37</accession>
<dbReference type="Proteomes" id="UP000704712">
    <property type="component" value="Unassembled WGS sequence"/>
</dbReference>
<dbReference type="EMBL" id="JAACNO010001597">
    <property type="protein sequence ID" value="KAF4139021.1"/>
    <property type="molecule type" value="Genomic_DNA"/>
</dbReference>
<gene>
    <name evidence="1" type="ORF">GN958_ATG11781</name>
</gene>
<protein>
    <submittedName>
        <fullName evidence="1">Uncharacterized protein</fullName>
    </submittedName>
</protein>
<name>A0A8S9UE37_PHYIN</name>
<comment type="caution">
    <text evidence="1">The sequence shown here is derived from an EMBL/GenBank/DDBJ whole genome shotgun (WGS) entry which is preliminary data.</text>
</comment>
<reference evidence="1" key="1">
    <citation type="submission" date="2020-03" db="EMBL/GenBank/DDBJ databases">
        <title>Hybrid Assembly of Korean Phytophthora infestans isolates.</title>
        <authorList>
            <person name="Prokchorchik M."/>
            <person name="Lee Y."/>
            <person name="Seo J."/>
            <person name="Cho J.-H."/>
            <person name="Park Y.-E."/>
            <person name="Jang D.-C."/>
            <person name="Im J.-S."/>
            <person name="Choi J.-G."/>
            <person name="Park H.-J."/>
            <person name="Lee G.-B."/>
            <person name="Lee Y.-G."/>
            <person name="Hong S.-Y."/>
            <person name="Cho K."/>
            <person name="Sohn K.H."/>
        </authorList>
    </citation>
    <scope>NUCLEOTIDE SEQUENCE</scope>
    <source>
        <strain evidence="1">KR_2_A2</strain>
    </source>
</reference>
<organism evidence="1 2">
    <name type="scientific">Phytophthora infestans</name>
    <name type="common">Potato late blight agent</name>
    <name type="synonym">Botrytis infestans</name>
    <dbReference type="NCBI Taxonomy" id="4787"/>
    <lineage>
        <taxon>Eukaryota</taxon>
        <taxon>Sar</taxon>
        <taxon>Stramenopiles</taxon>
        <taxon>Oomycota</taxon>
        <taxon>Peronosporomycetes</taxon>
        <taxon>Peronosporales</taxon>
        <taxon>Peronosporaceae</taxon>
        <taxon>Phytophthora</taxon>
    </lineage>
</organism>
<sequence length="150" mass="16068">MAALRYVRADCKKGDGVQSTGEGGSLKVLGGVRITGEGDTRAARMSDVETSNGGNQADTAVKVYECDSDDEEVGETNSIAADGAKVRNGAKVRRRRTKQERVQVVKRRDIAAATTSDKIDETLAALDAERRDYANVKTTSLEQVNVPSYG</sequence>
<dbReference type="AlphaFoldDB" id="A0A8S9UE37"/>
<evidence type="ECO:0000313" key="2">
    <source>
        <dbReference type="Proteomes" id="UP000704712"/>
    </source>
</evidence>